<gene>
    <name evidence="7" type="primary">cbiE</name>
    <name evidence="7" type="ORF">G1H10_00355</name>
</gene>
<accession>A0A6L9S2G1</accession>
<dbReference type="InterPro" id="IPR006365">
    <property type="entry name" value="Cbl_synth_CobL"/>
</dbReference>
<keyword evidence="3 7" id="KW-0489">Methyltransferase</keyword>
<comment type="caution">
    <text evidence="7">The sequence shown here is derived from an EMBL/GenBank/DDBJ whole genome shotgun (WGS) entry which is preliminary data.</text>
</comment>
<comment type="pathway">
    <text evidence="1">Cofactor biosynthesis; adenosylcobalamin biosynthesis.</text>
</comment>
<feature type="domain" description="Tetrapyrrole methylase" evidence="6">
    <location>
        <begin position="27"/>
        <end position="211"/>
    </location>
</feature>
<dbReference type="CDD" id="cd02440">
    <property type="entry name" value="AdoMet_MTases"/>
    <property type="match status" value="1"/>
</dbReference>
<dbReference type="Proteomes" id="UP000475214">
    <property type="component" value="Unassembled WGS sequence"/>
</dbReference>
<organism evidence="7 8">
    <name type="scientific">Phytoactinopolyspora halotolerans</name>
    <dbReference type="NCBI Taxonomy" id="1981512"/>
    <lineage>
        <taxon>Bacteria</taxon>
        <taxon>Bacillati</taxon>
        <taxon>Actinomycetota</taxon>
        <taxon>Actinomycetes</taxon>
        <taxon>Jiangellales</taxon>
        <taxon>Jiangellaceae</taxon>
        <taxon>Phytoactinopolyspora</taxon>
    </lineage>
</organism>
<reference evidence="7 8" key="1">
    <citation type="submission" date="2020-02" db="EMBL/GenBank/DDBJ databases">
        <authorList>
            <person name="Li X.-J."/>
            <person name="Han X.-M."/>
        </authorList>
    </citation>
    <scope>NUCLEOTIDE SEQUENCE [LARGE SCALE GENOMIC DNA]</scope>
    <source>
        <strain evidence="7 8">CCTCC AB 2017055</strain>
    </source>
</reference>
<dbReference type="InterPro" id="IPR000878">
    <property type="entry name" value="4pyrrol_Mease"/>
</dbReference>
<dbReference type="Gene3D" id="3.40.1010.10">
    <property type="entry name" value="Cobalt-precorrin-4 Transmethylase, Domain 1"/>
    <property type="match status" value="1"/>
</dbReference>
<keyword evidence="4 7" id="KW-0808">Transferase</keyword>
<dbReference type="SUPFAM" id="SSF53335">
    <property type="entry name" value="S-adenosyl-L-methionine-dependent methyltransferases"/>
    <property type="match status" value="1"/>
</dbReference>
<dbReference type="InterPro" id="IPR014776">
    <property type="entry name" value="4pyrrole_Mease_sub2"/>
</dbReference>
<evidence type="ECO:0000256" key="4">
    <source>
        <dbReference type="ARBA" id="ARBA00022679"/>
    </source>
</evidence>
<dbReference type="CDD" id="cd11644">
    <property type="entry name" value="Precorrin-6Y-MT"/>
    <property type="match status" value="1"/>
</dbReference>
<dbReference type="AlphaFoldDB" id="A0A6L9S2G1"/>
<dbReference type="GO" id="GO:0032259">
    <property type="term" value="P:methylation"/>
    <property type="evidence" value="ECO:0007669"/>
    <property type="project" value="UniProtKB-KW"/>
</dbReference>
<keyword evidence="8" id="KW-1185">Reference proteome</keyword>
<dbReference type="Gene3D" id="3.40.50.150">
    <property type="entry name" value="Vaccinia Virus protein VP39"/>
    <property type="match status" value="1"/>
</dbReference>
<dbReference type="InterPro" id="IPR050714">
    <property type="entry name" value="Cobalamin_biosynth_MTase"/>
</dbReference>
<dbReference type="Gene3D" id="3.30.950.10">
    <property type="entry name" value="Methyltransferase, Cobalt-precorrin-4 Transmethylase, Domain 2"/>
    <property type="match status" value="1"/>
</dbReference>
<dbReference type="PANTHER" id="PTHR43182:SF1">
    <property type="entry name" value="COBALT-PRECORRIN-7 C(5)-METHYLTRANSFERASE"/>
    <property type="match status" value="1"/>
</dbReference>
<evidence type="ECO:0000256" key="1">
    <source>
        <dbReference type="ARBA" id="ARBA00004953"/>
    </source>
</evidence>
<dbReference type="InterPro" id="IPR014777">
    <property type="entry name" value="4pyrrole_Mease_sub1"/>
</dbReference>
<dbReference type="SUPFAM" id="SSF53790">
    <property type="entry name" value="Tetrapyrrole methylase"/>
    <property type="match status" value="1"/>
</dbReference>
<dbReference type="GO" id="GO:0008276">
    <property type="term" value="F:protein methyltransferase activity"/>
    <property type="evidence" value="ECO:0007669"/>
    <property type="project" value="InterPro"/>
</dbReference>
<dbReference type="InterPro" id="IPR035996">
    <property type="entry name" value="4pyrrol_Methylase_sf"/>
</dbReference>
<sequence>MQDGTRLRLRCGTVSQPAVSEPAPPGRITVVGIGADGWAGLTESARAAIEGADVLVGGERHLAMVPTDDVRKVSWPKPFRDGLRELFTAHRGRCVVVLASGDPLVSGVGTTLLEVFGRDAVRILPAVSSVALARARMGWAAEQTDVVSVVGRNVHRVSRVLAPGQRILVLSADAATPAELCALLVERGYGRSAVTVLENLGGDGERTVAGVAAGWAEPPGAALNVVAVECRIESDVSPLATVPGLEDDAFEHDGQLTKRDLRAACLARLVPLPGRLLWDVGAGSGSVAIEWMRVHPANRAVALEADPERAERIRRNAERLGVPDLRVVVGSAPGMLGDLPGPPDAVFLGGAVSKPGVLDGCVAALAPGGRLVAHGVTVQAESALTGAYATHGGELTRHSIERAAPLGGFTGWTPARTVTQWSYCRARDDGVAPHGSAAAPRDVA</sequence>
<dbReference type="UniPathway" id="UPA00148"/>
<dbReference type="PANTHER" id="PTHR43182">
    <property type="entry name" value="COBALT-PRECORRIN-6B C(15)-METHYLTRANSFERASE (DECARBOXYLATING)"/>
    <property type="match status" value="1"/>
</dbReference>
<evidence type="ECO:0000259" key="6">
    <source>
        <dbReference type="Pfam" id="PF00590"/>
    </source>
</evidence>
<dbReference type="EMBL" id="JAAGOA010000001">
    <property type="protein sequence ID" value="NED98617.1"/>
    <property type="molecule type" value="Genomic_DNA"/>
</dbReference>
<evidence type="ECO:0000313" key="8">
    <source>
        <dbReference type="Proteomes" id="UP000475214"/>
    </source>
</evidence>
<dbReference type="NCBIfam" id="TIGR02469">
    <property type="entry name" value="CbiT"/>
    <property type="match status" value="1"/>
</dbReference>
<name>A0A6L9S2G1_9ACTN</name>
<dbReference type="GO" id="GO:0009236">
    <property type="term" value="P:cobalamin biosynthetic process"/>
    <property type="evidence" value="ECO:0007669"/>
    <property type="project" value="UniProtKB-UniPathway"/>
</dbReference>
<keyword evidence="5" id="KW-0949">S-adenosyl-L-methionine</keyword>
<evidence type="ECO:0000256" key="2">
    <source>
        <dbReference type="ARBA" id="ARBA00022573"/>
    </source>
</evidence>
<proteinExistence type="predicted"/>
<dbReference type="InterPro" id="IPR014008">
    <property type="entry name" value="Cbl_synth_MTase_CbiT"/>
</dbReference>
<dbReference type="NCBIfam" id="TIGR02467">
    <property type="entry name" value="CbiE"/>
    <property type="match status" value="1"/>
</dbReference>
<dbReference type="Pfam" id="PF00590">
    <property type="entry name" value="TP_methylase"/>
    <property type="match status" value="1"/>
</dbReference>
<keyword evidence="2" id="KW-0169">Cobalamin biosynthesis</keyword>
<evidence type="ECO:0000313" key="7">
    <source>
        <dbReference type="EMBL" id="NED98617.1"/>
    </source>
</evidence>
<dbReference type="InterPro" id="IPR029063">
    <property type="entry name" value="SAM-dependent_MTases_sf"/>
</dbReference>
<protein>
    <submittedName>
        <fullName evidence="7">Precorrin-6y C5,15-methyltransferase (Decarboxylating) subunit CbiE</fullName>
    </submittedName>
</protein>
<evidence type="ECO:0000256" key="5">
    <source>
        <dbReference type="ARBA" id="ARBA00022691"/>
    </source>
</evidence>
<dbReference type="Pfam" id="PF01135">
    <property type="entry name" value="PCMT"/>
    <property type="match status" value="1"/>
</dbReference>
<dbReference type="PIRSF" id="PIRSF036428">
    <property type="entry name" value="CobL"/>
    <property type="match status" value="1"/>
</dbReference>
<dbReference type="InterPro" id="IPR012818">
    <property type="entry name" value="CbiE"/>
</dbReference>
<evidence type="ECO:0000256" key="3">
    <source>
        <dbReference type="ARBA" id="ARBA00022603"/>
    </source>
</evidence>